<evidence type="ECO:0000313" key="1">
    <source>
        <dbReference type="EMBL" id="QNO16285.1"/>
    </source>
</evidence>
<sequence>MTHKRQINRFKAKCKDIGYYTYQDTEFGHLFDFDQSFHKKMQRASHSHQRGFFRPVIKNLPEDI</sequence>
<dbReference type="KEGG" id="acae:HYG86_16655"/>
<dbReference type="AlphaFoldDB" id="A0A7G9WC73"/>
<name>A0A7G9WC73_ALKCA</name>
<evidence type="ECO:0000313" key="2">
    <source>
        <dbReference type="Proteomes" id="UP000516160"/>
    </source>
</evidence>
<dbReference type="Proteomes" id="UP000516160">
    <property type="component" value="Chromosome"/>
</dbReference>
<proteinExistence type="predicted"/>
<accession>A0A7G9WC73</accession>
<protein>
    <submittedName>
        <fullName evidence="1">Uncharacterized protein</fullName>
    </submittedName>
</protein>
<dbReference type="RefSeq" id="WP_213166676.1">
    <property type="nucleotide sequence ID" value="NZ_CP058559.1"/>
</dbReference>
<gene>
    <name evidence="1" type="ORF">HYG86_16655</name>
</gene>
<keyword evidence="2" id="KW-1185">Reference proteome</keyword>
<dbReference type="EMBL" id="CP058559">
    <property type="protein sequence ID" value="QNO16285.1"/>
    <property type="molecule type" value="Genomic_DNA"/>
</dbReference>
<reference evidence="1 2" key="1">
    <citation type="submission" date="2020-07" db="EMBL/GenBank/DDBJ databases">
        <title>Alkalicella. sp. LB2 genome.</title>
        <authorList>
            <person name="Postec A."/>
            <person name="Quemeneur M."/>
        </authorList>
    </citation>
    <scope>NUCLEOTIDE SEQUENCE [LARGE SCALE GENOMIC DNA]</scope>
    <source>
        <strain evidence="1 2">LB2</strain>
    </source>
</reference>
<organism evidence="1 2">
    <name type="scientific">Alkalicella caledoniensis</name>
    <dbReference type="NCBI Taxonomy" id="2731377"/>
    <lineage>
        <taxon>Bacteria</taxon>
        <taxon>Bacillati</taxon>
        <taxon>Bacillota</taxon>
        <taxon>Clostridia</taxon>
        <taxon>Eubacteriales</taxon>
        <taxon>Proteinivoracaceae</taxon>
        <taxon>Alkalicella</taxon>
    </lineage>
</organism>